<evidence type="ECO:0000256" key="1">
    <source>
        <dbReference type="ARBA" id="ARBA00004123"/>
    </source>
</evidence>
<dbReference type="GO" id="GO:0005655">
    <property type="term" value="C:nucleolar ribonuclease P complex"/>
    <property type="evidence" value="ECO:0007669"/>
    <property type="project" value="TreeGrafter"/>
</dbReference>
<dbReference type="Gene3D" id="3.20.20.140">
    <property type="entry name" value="Metal-dependent hydrolases"/>
    <property type="match status" value="1"/>
</dbReference>
<dbReference type="PANTHER" id="PTHR13031">
    <property type="entry name" value="RIBONUCLEASE P SUBUNIT P30"/>
    <property type="match status" value="1"/>
</dbReference>
<proteinExistence type="inferred from homology"/>
<dbReference type="PANTHER" id="PTHR13031:SF0">
    <property type="entry name" value="RIBONUCLEASE P PROTEIN SUBUNIT P30"/>
    <property type="match status" value="1"/>
</dbReference>
<dbReference type="GO" id="GO:0008033">
    <property type="term" value="P:tRNA processing"/>
    <property type="evidence" value="ECO:0007669"/>
    <property type="project" value="UniProtKB-KW"/>
</dbReference>
<comment type="caution">
    <text evidence="4">The sequence shown here is derived from an EMBL/GenBank/DDBJ whole genome shotgun (WGS) entry which is preliminary data.</text>
</comment>
<dbReference type="GO" id="GO:0003723">
    <property type="term" value="F:RNA binding"/>
    <property type="evidence" value="ECO:0007669"/>
    <property type="project" value="TreeGrafter"/>
</dbReference>
<dbReference type="InterPro" id="IPR002738">
    <property type="entry name" value="RNase_P_p30"/>
</dbReference>
<evidence type="ECO:0000313" key="5">
    <source>
        <dbReference type="Proteomes" id="UP000187455"/>
    </source>
</evidence>
<dbReference type="EMBL" id="LSSL01003357">
    <property type="protein sequence ID" value="OLY80576.1"/>
    <property type="molecule type" value="Genomic_DNA"/>
</dbReference>
<keyword evidence="5" id="KW-1185">Reference proteome</keyword>
<name>A0A1R0GUJ8_9FUNG</name>
<accession>A0A1R0GUJ8</accession>
<dbReference type="InterPro" id="IPR016195">
    <property type="entry name" value="Pol/histidinol_Pase-like"/>
</dbReference>
<reference evidence="4 5" key="1">
    <citation type="journal article" date="2016" name="Mol. Biol. Evol.">
        <title>Genome-Wide Survey of Gut Fungi (Harpellales) Reveals the First Horizontally Transferred Ubiquitin Gene from a Mosquito Host.</title>
        <authorList>
            <person name="Wang Y."/>
            <person name="White M.M."/>
            <person name="Kvist S."/>
            <person name="Moncalvo J.M."/>
        </authorList>
    </citation>
    <scope>NUCLEOTIDE SEQUENCE [LARGE SCALE GENOMIC DNA]</scope>
    <source>
        <strain evidence="4 5">ALG-7-W6</strain>
    </source>
</reference>
<dbReference type="AlphaFoldDB" id="A0A1R0GUJ8"/>
<dbReference type="OrthoDB" id="17948at2759"/>
<evidence type="ECO:0000313" key="4">
    <source>
        <dbReference type="EMBL" id="OLY80576.1"/>
    </source>
</evidence>
<dbReference type="Proteomes" id="UP000187455">
    <property type="component" value="Unassembled WGS sequence"/>
</dbReference>
<evidence type="ECO:0000256" key="2">
    <source>
        <dbReference type="ARBA" id="ARBA00007331"/>
    </source>
</evidence>
<comment type="subcellular location">
    <subcellularLocation>
        <location evidence="1">Nucleus</location>
    </subcellularLocation>
</comment>
<dbReference type="STRING" id="133383.A0A1R0GUJ8"/>
<evidence type="ECO:0000256" key="3">
    <source>
        <dbReference type="ARBA" id="ARBA00022694"/>
    </source>
</evidence>
<keyword evidence="3" id="KW-0819">tRNA processing</keyword>
<dbReference type="Pfam" id="PF01876">
    <property type="entry name" value="RNase_P_p30"/>
    <property type="match status" value="1"/>
</dbReference>
<gene>
    <name evidence="4" type="ORF">AYI68_g5328</name>
</gene>
<sequence>MFIDLNIPLPESFNKRYPSSDKDWAPVVRAVLEAKNHGKFSDAVLQVWDKFPNIPGATVSWIGNNPTKPGLESYSSPKKFTILRRISIKISDPSQNYSLTSNNNTLNEYDIVSVIPETEKAFSCACNGSFEAVDLISIDFSCRLPFILKLKTISQAISKGFFFELSYSEAISDSSKRRFWLSNSISLIGASRGSNLVFSSGSPSYFDLRSPYDVTNLFTLAGISASDSKQSLSESPRLCLIHSFDRRFVHKSVAMAQRIIPFDESEETNHLNKKLKLSE</sequence>
<dbReference type="SUPFAM" id="SSF89550">
    <property type="entry name" value="PHP domain-like"/>
    <property type="match status" value="1"/>
</dbReference>
<comment type="similarity">
    <text evidence="2">Belongs to the eukaryotic/archaeal RNase P protein component 3 family.</text>
</comment>
<organism evidence="4 5">
    <name type="scientific">Smittium mucronatum</name>
    <dbReference type="NCBI Taxonomy" id="133383"/>
    <lineage>
        <taxon>Eukaryota</taxon>
        <taxon>Fungi</taxon>
        <taxon>Fungi incertae sedis</taxon>
        <taxon>Zoopagomycota</taxon>
        <taxon>Kickxellomycotina</taxon>
        <taxon>Harpellomycetes</taxon>
        <taxon>Harpellales</taxon>
        <taxon>Legeriomycetaceae</taxon>
        <taxon>Smittium</taxon>
    </lineage>
</organism>
<protein>
    <submittedName>
        <fullName evidence="4">Ribonuclease P protein subunit p30</fullName>
    </submittedName>
</protein>